<evidence type="ECO:0000256" key="1">
    <source>
        <dbReference type="SAM" id="MobiDB-lite"/>
    </source>
</evidence>
<gene>
    <name evidence="3" type="ORF">NBR_LOCUS16831</name>
</gene>
<dbReference type="SUPFAM" id="SSF49562">
    <property type="entry name" value="C2 domain (Calcium/lipid-binding domain, CaLB)"/>
    <property type="match status" value="1"/>
</dbReference>
<protein>
    <submittedName>
        <fullName evidence="5">C2 domain-containing protein</fullName>
    </submittedName>
</protein>
<dbReference type="AlphaFoldDB" id="A0A0N4YIS6"/>
<proteinExistence type="predicted"/>
<dbReference type="Gene3D" id="2.60.40.150">
    <property type="entry name" value="C2 domain"/>
    <property type="match status" value="1"/>
</dbReference>
<evidence type="ECO:0000313" key="4">
    <source>
        <dbReference type="Proteomes" id="UP000271162"/>
    </source>
</evidence>
<dbReference type="InterPro" id="IPR035892">
    <property type="entry name" value="C2_domain_sf"/>
</dbReference>
<keyword evidence="2" id="KW-1133">Transmembrane helix</keyword>
<feature type="compositionally biased region" description="Basic and acidic residues" evidence="1">
    <location>
        <begin position="82"/>
        <end position="94"/>
    </location>
</feature>
<evidence type="ECO:0000313" key="5">
    <source>
        <dbReference type="WBParaSite" id="NBR_0001683001-mRNA-1"/>
    </source>
</evidence>
<feature type="transmembrane region" description="Helical" evidence="2">
    <location>
        <begin position="29"/>
        <end position="50"/>
    </location>
</feature>
<dbReference type="EMBL" id="UYSL01022417">
    <property type="protein sequence ID" value="VDL80426.1"/>
    <property type="molecule type" value="Genomic_DNA"/>
</dbReference>
<dbReference type="WBParaSite" id="NBR_0001683001-mRNA-1">
    <property type="protein sequence ID" value="NBR_0001683001-mRNA-1"/>
    <property type="gene ID" value="NBR_0001683001"/>
</dbReference>
<evidence type="ECO:0000313" key="3">
    <source>
        <dbReference type="EMBL" id="VDL80426.1"/>
    </source>
</evidence>
<reference evidence="5" key="1">
    <citation type="submission" date="2017-02" db="UniProtKB">
        <authorList>
            <consortium name="WormBaseParasite"/>
        </authorList>
    </citation>
    <scope>IDENTIFICATION</scope>
</reference>
<evidence type="ECO:0000256" key="2">
    <source>
        <dbReference type="SAM" id="Phobius"/>
    </source>
</evidence>
<sequence length="237" mass="26804">MMTNRDAEDVTKPSEVSAILIRSSTYQGLYLYCGVHLLNHVLVIAMYSLFSSCLLQCCPGGVPLFTPILRSGRPRDDDEYEKYEPRPRIYERSRPYNGDGPPVTNPTLKVTAQYVHQKNTIVVKVISLHACDLLADDVTQVRVRLSLSNHKGQKQQTTVARGEEPMYNQVFTMTGKKLCQHGQILHAVPLTRIKTIKSEVVSCHMLMFDDNFDRQASYPPLWVIFDPGEGDSEFLIA</sequence>
<dbReference type="Proteomes" id="UP000271162">
    <property type="component" value="Unassembled WGS sequence"/>
</dbReference>
<reference evidence="3 4" key="2">
    <citation type="submission" date="2018-11" db="EMBL/GenBank/DDBJ databases">
        <authorList>
            <consortium name="Pathogen Informatics"/>
        </authorList>
    </citation>
    <scope>NUCLEOTIDE SEQUENCE [LARGE SCALE GENOMIC DNA]</scope>
</reference>
<keyword evidence="2" id="KW-0472">Membrane</keyword>
<accession>A0A0N4YIS6</accession>
<organism evidence="5">
    <name type="scientific">Nippostrongylus brasiliensis</name>
    <name type="common">Rat hookworm</name>
    <dbReference type="NCBI Taxonomy" id="27835"/>
    <lineage>
        <taxon>Eukaryota</taxon>
        <taxon>Metazoa</taxon>
        <taxon>Ecdysozoa</taxon>
        <taxon>Nematoda</taxon>
        <taxon>Chromadorea</taxon>
        <taxon>Rhabditida</taxon>
        <taxon>Rhabditina</taxon>
        <taxon>Rhabditomorpha</taxon>
        <taxon>Strongyloidea</taxon>
        <taxon>Heligmosomidae</taxon>
        <taxon>Nippostrongylus</taxon>
    </lineage>
</organism>
<feature type="region of interest" description="Disordered" evidence="1">
    <location>
        <begin position="75"/>
        <end position="102"/>
    </location>
</feature>
<keyword evidence="2" id="KW-0812">Transmembrane</keyword>
<keyword evidence="4" id="KW-1185">Reference proteome</keyword>
<name>A0A0N4YIS6_NIPBR</name>